<dbReference type="Pfam" id="PF11559">
    <property type="entry name" value="ADIP"/>
    <property type="match status" value="1"/>
</dbReference>
<comment type="similarity">
    <text evidence="1">Belongs to the ADIP family.</text>
</comment>
<feature type="compositionally biased region" description="Low complexity" evidence="4">
    <location>
        <begin position="68"/>
        <end position="79"/>
    </location>
</feature>
<dbReference type="AlphaFoldDB" id="A0A5E8B411"/>
<organism evidence="5 6">
    <name type="scientific">Magnusiomyces paraingens</name>
    <dbReference type="NCBI Taxonomy" id="2606893"/>
    <lineage>
        <taxon>Eukaryota</taxon>
        <taxon>Fungi</taxon>
        <taxon>Dikarya</taxon>
        <taxon>Ascomycota</taxon>
        <taxon>Saccharomycotina</taxon>
        <taxon>Dipodascomycetes</taxon>
        <taxon>Dipodascales</taxon>
        <taxon>Dipodascaceae</taxon>
        <taxon>Magnusiomyces</taxon>
    </lineage>
</organism>
<dbReference type="OrthoDB" id="312015at2759"/>
<evidence type="ECO:0000256" key="2">
    <source>
        <dbReference type="ARBA" id="ARBA00023054"/>
    </source>
</evidence>
<dbReference type="Proteomes" id="UP000398389">
    <property type="component" value="Unassembled WGS sequence"/>
</dbReference>
<protein>
    <submittedName>
        <fullName evidence="5">Uncharacterized protein</fullName>
    </submittedName>
</protein>
<accession>A0A5E8B411</accession>
<gene>
    <name evidence="5" type="ORF">SAPINGB_P001099</name>
</gene>
<dbReference type="InterPro" id="IPR021622">
    <property type="entry name" value="Afadin/alpha-actinin-bd"/>
</dbReference>
<keyword evidence="2 3" id="KW-0175">Coiled coil</keyword>
<feature type="region of interest" description="Disordered" evidence="4">
    <location>
        <begin position="42"/>
        <end position="85"/>
    </location>
</feature>
<dbReference type="GeneID" id="43579922"/>
<feature type="compositionally biased region" description="Polar residues" evidence="4">
    <location>
        <begin position="42"/>
        <end position="58"/>
    </location>
</feature>
<evidence type="ECO:0000313" key="5">
    <source>
        <dbReference type="EMBL" id="VVT46207.1"/>
    </source>
</evidence>
<feature type="coiled-coil region" evidence="3">
    <location>
        <begin position="119"/>
        <end position="167"/>
    </location>
</feature>
<reference evidence="5 6" key="1">
    <citation type="submission" date="2019-09" db="EMBL/GenBank/DDBJ databases">
        <authorList>
            <person name="Brejova B."/>
        </authorList>
    </citation>
    <scope>NUCLEOTIDE SEQUENCE [LARGE SCALE GENOMIC DNA]</scope>
</reference>
<evidence type="ECO:0000256" key="4">
    <source>
        <dbReference type="SAM" id="MobiDB-lite"/>
    </source>
</evidence>
<proteinExistence type="inferred from homology"/>
<dbReference type="RefSeq" id="XP_031851713.1">
    <property type="nucleotide sequence ID" value="XM_031995822.1"/>
</dbReference>
<evidence type="ECO:0000313" key="6">
    <source>
        <dbReference type="Proteomes" id="UP000398389"/>
    </source>
</evidence>
<sequence length="534" mass="60000">MFSIPQEIKTQTSYVSNRLISLGFLDLDDSIALSSHLLRNISQSSKPTKNQTALTPTGRNKKNPPLNSSTPRSKTTTSPVNSTDAVSPVIITQPAATVDTAASNDLKVLNIISSLLSAIESDKQTRNTLLQKVESARKEHEIMEANLKHIEAKNEGLQRQLDSISKLNSILESDLRSLNLQNKSTQDDLIKTVNLYEKAKRDFQVELRRRDVEVSKLKQRLQEPFARKLATPAIRSNVTISVPIFSTHEDHKSAIDFESLSPLPPDTVRFQKSSGSFSRFINNPNSLSHNNENSSDLKGIISLSHMTPITKKWQDILVKIVKDLARDNSLLYAAIYKIQGLINQSITENKDSSPLRIPSLEDGDHIMSDLHVISSGIKSPGYSQSLSSYLSQLSPEELNDLESFGYDLRTIIPNQPLDTLNSPNFVHTTNNSNHLFQSTTSQNGQKIPQVVQLPLSIDTLYSNLEHSLESLFEALHNPNLVPIEDLHAKDHEIDSLKEQVQKITGHWERAISTMDQWKSYREERHQRLTQNQQS</sequence>
<evidence type="ECO:0000256" key="3">
    <source>
        <dbReference type="SAM" id="Coils"/>
    </source>
</evidence>
<evidence type="ECO:0000256" key="1">
    <source>
        <dbReference type="ARBA" id="ARBA00009291"/>
    </source>
</evidence>
<name>A0A5E8B411_9ASCO</name>
<keyword evidence="6" id="KW-1185">Reference proteome</keyword>
<dbReference type="EMBL" id="CABVLU010000001">
    <property type="protein sequence ID" value="VVT46207.1"/>
    <property type="molecule type" value="Genomic_DNA"/>
</dbReference>